<name>A0ABV3K0K6_STRON</name>
<keyword evidence="3" id="KW-1185">Reference proteome</keyword>
<dbReference type="Proteomes" id="UP001552594">
    <property type="component" value="Unassembled WGS sequence"/>
</dbReference>
<dbReference type="PROSITE" id="PS51186">
    <property type="entry name" value="GNAT"/>
    <property type="match status" value="1"/>
</dbReference>
<dbReference type="Pfam" id="PF13508">
    <property type="entry name" value="Acetyltransf_7"/>
    <property type="match status" value="1"/>
</dbReference>
<dbReference type="Gene3D" id="3.40.630.30">
    <property type="match status" value="1"/>
</dbReference>
<organism evidence="2 3">
    <name type="scientific">Streptomyces orinoci</name>
    <name type="common">Streptoverticillium orinoci</name>
    <dbReference type="NCBI Taxonomy" id="67339"/>
    <lineage>
        <taxon>Bacteria</taxon>
        <taxon>Bacillati</taxon>
        <taxon>Actinomycetota</taxon>
        <taxon>Actinomycetes</taxon>
        <taxon>Kitasatosporales</taxon>
        <taxon>Streptomycetaceae</taxon>
        <taxon>Streptomyces</taxon>
    </lineage>
</organism>
<feature type="domain" description="N-acetyltransferase" evidence="1">
    <location>
        <begin position="1"/>
        <end position="127"/>
    </location>
</feature>
<dbReference type="InterPro" id="IPR000182">
    <property type="entry name" value="GNAT_dom"/>
</dbReference>
<reference evidence="2 3" key="1">
    <citation type="submission" date="2024-06" db="EMBL/GenBank/DDBJ databases">
        <title>The Natural Products Discovery Center: Release of the First 8490 Sequenced Strains for Exploring Actinobacteria Biosynthetic Diversity.</title>
        <authorList>
            <person name="Kalkreuter E."/>
            <person name="Kautsar S.A."/>
            <person name="Yang D."/>
            <person name="Bader C.D."/>
            <person name="Teijaro C.N."/>
            <person name="Fluegel L."/>
            <person name="Davis C.M."/>
            <person name="Simpson J.R."/>
            <person name="Lauterbach L."/>
            <person name="Steele A.D."/>
            <person name="Gui C."/>
            <person name="Meng S."/>
            <person name="Li G."/>
            <person name="Viehrig K."/>
            <person name="Ye F."/>
            <person name="Su P."/>
            <person name="Kiefer A.F."/>
            <person name="Nichols A."/>
            <person name="Cepeda A.J."/>
            <person name="Yan W."/>
            <person name="Fan B."/>
            <person name="Jiang Y."/>
            <person name="Adhikari A."/>
            <person name="Zheng C.-J."/>
            <person name="Schuster L."/>
            <person name="Cowan T.M."/>
            <person name="Smanski M.J."/>
            <person name="Chevrette M.G."/>
            <person name="De Carvalho L.P.S."/>
            <person name="Shen B."/>
        </authorList>
    </citation>
    <scope>NUCLEOTIDE SEQUENCE [LARGE SCALE GENOMIC DNA]</scope>
    <source>
        <strain evidence="2 3">NPDC052347</strain>
    </source>
</reference>
<sequence length="128" mass="14072">MDETLANDTLDVPALHESPQQVRDWLAAWHTTGLRRNGRFPGMVRARRVGTDWHVGRLCVAADLRGQGLGRWLLRTAESAAAPDCTSAVLFTGARTTANLALYGSEGYRPVPHDEPEGVTRLVKTLRP</sequence>
<gene>
    <name evidence="2" type="ORF">AB0L16_17465</name>
</gene>
<proteinExistence type="predicted"/>
<dbReference type="EMBL" id="JBFAUK010000012">
    <property type="protein sequence ID" value="MEV5508242.1"/>
    <property type="molecule type" value="Genomic_DNA"/>
</dbReference>
<comment type="caution">
    <text evidence="2">The sequence shown here is derived from an EMBL/GenBank/DDBJ whole genome shotgun (WGS) entry which is preliminary data.</text>
</comment>
<dbReference type="CDD" id="cd04301">
    <property type="entry name" value="NAT_SF"/>
    <property type="match status" value="1"/>
</dbReference>
<evidence type="ECO:0000313" key="2">
    <source>
        <dbReference type="EMBL" id="MEV5508242.1"/>
    </source>
</evidence>
<dbReference type="InterPro" id="IPR016181">
    <property type="entry name" value="Acyl_CoA_acyltransferase"/>
</dbReference>
<evidence type="ECO:0000313" key="3">
    <source>
        <dbReference type="Proteomes" id="UP001552594"/>
    </source>
</evidence>
<protein>
    <submittedName>
        <fullName evidence="2">GNAT family N-acetyltransferase</fullName>
    </submittedName>
</protein>
<evidence type="ECO:0000259" key="1">
    <source>
        <dbReference type="PROSITE" id="PS51186"/>
    </source>
</evidence>
<dbReference type="RefSeq" id="WP_338323647.1">
    <property type="nucleotide sequence ID" value="NZ_JBFAUK010000012.1"/>
</dbReference>
<dbReference type="SUPFAM" id="SSF55729">
    <property type="entry name" value="Acyl-CoA N-acyltransferases (Nat)"/>
    <property type="match status" value="1"/>
</dbReference>
<accession>A0ABV3K0K6</accession>